<name>A0A9N9LGL2_9HELO</name>
<dbReference type="EMBL" id="CAJVRM010000077">
    <property type="protein sequence ID" value="CAG8973658.1"/>
    <property type="molecule type" value="Genomic_DNA"/>
</dbReference>
<sequence>MENIYQPTDIPIINAPHNTILNPHYHGLIRFCVDSASEGIRWLTAIGTANASHITRVRISIPSGYNWLDLDKPLSGHQWCDFFALLVKRAPRLREVVIFWDCDVHEWKEGFLGGGSDPDMCLALEELGRLHELVFAGFYDEEWPVFFGERVGLKVTEVKRELEMRRELSLAEKMYLDNLRLFRKRS</sequence>
<keyword evidence="2" id="KW-1185">Reference proteome</keyword>
<protein>
    <submittedName>
        <fullName evidence="1">Uncharacterized protein</fullName>
    </submittedName>
</protein>
<evidence type="ECO:0000313" key="1">
    <source>
        <dbReference type="EMBL" id="CAG8973658.1"/>
    </source>
</evidence>
<reference evidence="1" key="1">
    <citation type="submission" date="2021-07" db="EMBL/GenBank/DDBJ databases">
        <authorList>
            <person name="Durling M."/>
        </authorList>
    </citation>
    <scope>NUCLEOTIDE SEQUENCE</scope>
</reference>
<dbReference type="OrthoDB" id="10271787at2759"/>
<organism evidence="1 2">
    <name type="scientific">Hymenoscyphus albidus</name>
    <dbReference type="NCBI Taxonomy" id="595503"/>
    <lineage>
        <taxon>Eukaryota</taxon>
        <taxon>Fungi</taxon>
        <taxon>Dikarya</taxon>
        <taxon>Ascomycota</taxon>
        <taxon>Pezizomycotina</taxon>
        <taxon>Leotiomycetes</taxon>
        <taxon>Helotiales</taxon>
        <taxon>Helotiaceae</taxon>
        <taxon>Hymenoscyphus</taxon>
    </lineage>
</organism>
<dbReference type="Proteomes" id="UP000701801">
    <property type="component" value="Unassembled WGS sequence"/>
</dbReference>
<accession>A0A9N9LGL2</accession>
<evidence type="ECO:0000313" key="2">
    <source>
        <dbReference type="Proteomes" id="UP000701801"/>
    </source>
</evidence>
<gene>
    <name evidence="1" type="ORF">HYALB_00002224</name>
</gene>
<proteinExistence type="predicted"/>
<comment type="caution">
    <text evidence="1">The sequence shown here is derived from an EMBL/GenBank/DDBJ whole genome shotgun (WGS) entry which is preliminary data.</text>
</comment>
<dbReference type="AlphaFoldDB" id="A0A9N9LGL2"/>